<evidence type="ECO:0000256" key="4">
    <source>
        <dbReference type="ARBA" id="ARBA00022989"/>
    </source>
</evidence>
<evidence type="ECO:0000256" key="3">
    <source>
        <dbReference type="ARBA" id="ARBA00022748"/>
    </source>
</evidence>
<dbReference type="InterPro" id="IPR002541">
    <property type="entry name" value="Cyt_c_assembly"/>
</dbReference>
<dbReference type="RefSeq" id="WP_076713028.1">
    <property type="nucleotide sequence ID" value="NZ_MOEN01000016.1"/>
</dbReference>
<dbReference type="Pfam" id="PF01578">
    <property type="entry name" value="Cytochrom_C_asm"/>
    <property type="match status" value="1"/>
</dbReference>
<dbReference type="STRING" id="1914305.BLW93_05090"/>
<evidence type="ECO:0000256" key="2">
    <source>
        <dbReference type="ARBA" id="ARBA00022692"/>
    </source>
</evidence>
<dbReference type="GO" id="GO:0017004">
    <property type="term" value="P:cytochrome complex assembly"/>
    <property type="evidence" value="ECO:0007669"/>
    <property type="project" value="UniProtKB-KW"/>
</dbReference>
<feature type="transmembrane region" description="Helical" evidence="6">
    <location>
        <begin position="91"/>
        <end position="114"/>
    </location>
</feature>
<comment type="subcellular location">
    <subcellularLocation>
        <location evidence="1">Membrane</location>
        <topology evidence="1">Multi-pass membrane protein</topology>
    </subcellularLocation>
</comment>
<keyword evidence="4 6" id="KW-1133">Transmembrane helix</keyword>
<gene>
    <name evidence="8" type="ORF">BLW93_05090</name>
</gene>
<organism evidence="8 9">
    <name type="scientific">Desulfurobacterium indicum</name>
    <dbReference type="NCBI Taxonomy" id="1914305"/>
    <lineage>
        <taxon>Bacteria</taxon>
        <taxon>Pseudomonadati</taxon>
        <taxon>Aquificota</taxon>
        <taxon>Aquificia</taxon>
        <taxon>Desulfurobacteriales</taxon>
        <taxon>Desulfurobacteriaceae</taxon>
        <taxon>Desulfurobacterium</taxon>
    </lineage>
</organism>
<name>A0A1R1MKZ8_9BACT</name>
<keyword evidence="5 6" id="KW-0472">Membrane</keyword>
<evidence type="ECO:0000256" key="1">
    <source>
        <dbReference type="ARBA" id="ARBA00004141"/>
    </source>
</evidence>
<feature type="transmembrane region" description="Helical" evidence="6">
    <location>
        <begin position="126"/>
        <end position="147"/>
    </location>
</feature>
<keyword evidence="9" id="KW-1185">Reference proteome</keyword>
<sequence>MDFKDIRKLVHILVFTILTGIEVYRTFKTGYPPLFSPFDSVLLLASVFTLISGLMETGIGGSILSVILILPLFFLHQGIEEIPPIVRTPLFIIHVTSAMISYAIILSLSVVALFDIKKKSLSYKKPLMLGFLLFSISMVAGGIWAYLAWADLFPFEPKSLFSLFLWLYTAFLLHVETDQKLKNLKHVLIAAAGGFVLFSFFGINFLFGGTHGF</sequence>
<feature type="transmembrane region" description="Helical" evidence="6">
    <location>
        <begin position="187"/>
        <end position="207"/>
    </location>
</feature>
<dbReference type="GO" id="GO:0020037">
    <property type="term" value="F:heme binding"/>
    <property type="evidence" value="ECO:0007669"/>
    <property type="project" value="InterPro"/>
</dbReference>
<accession>A0A1R1MKZ8</accession>
<feature type="transmembrane region" description="Helical" evidence="6">
    <location>
        <begin position="9"/>
        <end position="27"/>
    </location>
</feature>
<evidence type="ECO:0000313" key="9">
    <source>
        <dbReference type="Proteomes" id="UP000187408"/>
    </source>
</evidence>
<evidence type="ECO:0000313" key="8">
    <source>
        <dbReference type="EMBL" id="OMH40439.1"/>
    </source>
</evidence>
<dbReference type="GO" id="GO:0005886">
    <property type="term" value="C:plasma membrane"/>
    <property type="evidence" value="ECO:0007669"/>
    <property type="project" value="TreeGrafter"/>
</dbReference>
<dbReference type="InterPro" id="IPR045062">
    <property type="entry name" value="Cyt_c_biogenesis_CcsA/CcmC"/>
</dbReference>
<keyword evidence="3" id="KW-0201">Cytochrome c-type biogenesis</keyword>
<comment type="caution">
    <text evidence="8">The sequence shown here is derived from an EMBL/GenBank/DDBJ whole genome shotgun (WGS) entry which is preliminary data.</text>
</comment>
<dbReference type="PANTHER" id="PTHR30071">
    <property type="entry name" value="HEME EXPORTER PROTEIN C"/>
    <property type="match status" value="1"/>
</dbReference>
<keyword evidence="2 6" id="KW-0812">Transmembrane</keyword>
<evidence type="ECO:0000256" key="5">
    <source>
        <dbReference type="ARBA" id="ARBA00023136"/>
    </source>
</evidence>
<protein>
    <recommendedName>
        <fullName evidence="7">Cytochrome c assembly protein domain-containing protein</fullName>
    </recommendedName>
</protein>
<feature type="transmembrane region" description="Helical" evidence="6">
    <location>
        <begin position="58"/>
        <end position="79"/>
    </location>
</feature>
<dbReference type="EMBL" id="MOEN01000016">
    <property type="protein sequence ID" value="OMH40439.1"/>
    <property type="molecule type" value="Genomic_DNA"/>
</dbReference>
<dbReference type="OrthoDB" id="13558at2"/>
<evidence type="ECO:0000256" key="6">
    <source>
        <dbReference type="SAM" id="Phobius"/>
    </source>
</evidence>
<dbReference type="Proteomes" id="UP000187408">
    <property type="component" value="Unassembled WGS sequence"/>
</dbReference>
<dbReference type="PANTHER" id="PTHR30071:SF1">
    <property type="entry name" value="CYTOCHROME B_B6 PROTEIN-RELATED"/>
    <property type="match status" value="1"/>
</dbReference>
<feature type="transmembrane region" description="Helical" evidence="6">
    <location>
        <begin position="159"/>
        <end position="175"/>
    </location>
</feature>
<reference evidence="8 9" key="1">
    <citation type="submission" date="2016-10" db="EMBL/GenBank/DDBJ databases">
        <title>Genome sequence of a sulfur-reducing bacterium Desulfurobacterium indicum K6013.</title>
        <authorList>
            <person name="Cao J."/>
            <person name="Shao Z."/>
            <person name="Alain K."/>
            <person name="Jebbar M."/>
        </authorList>
    </citation>
    <scope>NUCLEOTIDE SEQUENCE [LARGE SCALE GENOMIC DNA]</scope>
    <source>
        <strain evidence="8 9">K6013</strain>
    </source>
</reference>
<evidence type="ECO:0000259" key="7">
    <source>
        <dbReference type="Pfam" id="PF01578"/>
    </source>
</evidence>
<feature type="domain" description="Cytochrome c assembly protein" evidence="7">
    <location>
        <begin position="40"/>
        <end position="210"/>
    </location>
</feature>
<dbReference type="AlphaFoldDB" id="A0A1R1MKZ8"/>
<feature type="transmembrane region" description="Helical" evidence="6">
    <location>
        <begin position="33"/>
        <end position="51"/>
    </location>
</feature>
<proteinExistence type="predicted"/>